<keyword evidence="1" id="KW-1133">Transmembrane helix</keyword>
<sequence>MKNVYFLLAIAGAALPMLALAGVFGGEPLPQPQYWLQALYANVGSGAAFTDLAWASLVFWLFVFSESARLGMRKPWLWVLLNCFVGLSCALPLFLWARLRRMEAEERHAAF</sequence>
<dbReference type="AlphaFoldDB" id="A0A1Y1SK55"/>
<dbReference type="EMBL" id="AQQV01000001">
    <property type="protein sequence ID" value="ORE89579.1"/>
    <property type="molecule type" value="Genomic_DNA"/>
</dbReference>
<gene>
    <name evidence="2" type="ORF">ATO7_06850</name>
</gene>
<comment type="caution">
    <text evidence="2">The sequence shown here is derived from an EMBL/GenBank/DDBJ whole genome shotgun (WGS) entry which is preliminary data.</text>
</comment>
<dbReference type="InterPro" id="IPR021362">
    <property type="entry name" value="DUF2834"/>
</dbReference>
<dbReference type="Pfam" id="PF11196">
    <property type="entry name" value="DUF2834"/>
    <property type="match status" value="1"/>
</dbReference>
<keyword evidence="1" id="KW-0472">Membrane</keyword>
<name>A0A1Y1SK55_9GAMM</name>
<keyword evidence="1" id="KW-0812">Transmembrane</keyword>
<feature type="transmembrane region" description="Helical" evidence="1">
    <location>
        <begin position="45"/>
        <end position="64"/>
    </location>
</feature>
<reference evidence="2 3" key="1">
    <citation type="submission" date="2013-04" db="EMBL/GenBank/DDBJ databases">
        <title>Oceanococcus atlanticus 22II-S10r2 Genome Sequencing.</title>
        <authorList>
            <person name="Lai Q."/>
            <person name="Li G."/>
            <person name="Shao Z."/>
        </authorList>
    </citation>
    <scope>NUCLEOTIDE SEQUENCE [LARGE SCALE GENOMIC DNA]</scope>
    <source>
        <strain evidence="2 3">22II-S10r2</strain>
    </source>
</reference>
<evidence type="ECO:0000256" key="1">
    <source>
        <dbReference type="SAM" id="Phobius"/>
    </source>
</evidence>
<evidence type="ECO:0000313" key="3">
    <source>
        <dbReference type="Proteomes" id="UP000192342"/>
    </source>
</evidence>
<dbReference type="RefSeq" id="WP_083560813.1">
    <property type="nucleotide sequence ID" value="NZ_AQQV01000001.1"/>
</dbReference>
<evidence type="ECO:0008006" key="4">
    <source>
        <dbReference type="Google" id="ProtNLM"/>
    </source>
</evidence>
<proteinExistence type="predicted"/>
<dbReference type="OrthoDB" id="2619901at2"/>
<evidence type="ECO:0000313" key="2">
    <source>
        <dbReference type="EMBL" id="ORE89579.1"/>
    </source>
</evidence>
<dbReference type="STRING" id="1317117.ATO7_06850"/>
<organism evidence="2 3">
    <name type="scientific">Oceanococcus atlanticus</name>
    <dbReference type="NCBI Taxonomy" id="1317117"/>
    <lineage>
        <taxon>Bacteria</taxon>
        <taxon>Pseudomonadati</taxon>
        <taxon>Pseudomonadota</taxon>
        <taxon>Gammaproteobacteria</taxon>
        <taxon>Chromatiales</taxon>
        <taxon>Oceanococcaceae</taxon>
        <taxon>Oceanococcus</taxon>
    </lineage>
</organism>
<feature type="transmembrane region" description="Helical" evidence="1">
    <location>
        <begin position="76"/>
        <end position="97"/>
    </location>
</feature>
<keyword evidence="3" id="KW-1185">Reference proteome</keyword>
<accession>A0A1Y1SK55</accession>
<dbReference type="Proteomes" id="UP000192342">
    <property type="component" value="Unassembled WGS sequence"/>
</dbReference>
<protein>
    <recommendedName>
        <fullName evidence="4">DUF2834 domain-containing protein</fullName>
    </recommendedName>
</protein>